<dbReference type="InterPro" id="IPR036421">
    <property type="entry name" value="Fe_dep_repressor_sf"/>
</dbReference>
<dbReference type="SUPFAM" id="SSF46785">
    <property type="entry name" value="Winged helix' DNA-binding domain"/>
    <property type="match status" value="1"/>
</dbReference>
<dbReference type="InterPro" id="IPR036390">
    <property type="entry name" value="WH_DNA-bd_sf"/>
</dbReference>
<evidence type="ECO:0000256" key="8">
    <source>
        <dbReference type="ARBA" id="ARBA00023125"/>
    </source>
</evidence>
<evidence type="ECO:0000256" key="1">
    <source>
        <dbReference type="ARBA" id="ARBA00004496"/>
    </source>
</evidence>
<evidence type="ECO:0000256" key="4">
    <source>
        <dbReference type="ARBA" id="ARBA00022386"/>
    </source>
</evidence>
<accession>A0ABS9BE57</accession>
<dbReference type="Gene3D" id="1.10.10.10">
    <property type="entry name" value="Winged helix-like DNA-binding domain superfamily/Winged helix DNA-binding domain"/>
    <property type="match status" value="1"/>
</dbReference>
<evidence type="ECO:0000256" key="9">
    <source>
        <dbReference type="ARBA" id="ARBA00023159"/>
    </source>
</evidence>
<evidence type="ECO:0000313" key="15">
    <source>
        <dbReference type="EMBL" id="MCF1713389.1"/>
    </source>
</evidence>
<keyword evidence="11" id="KW-0464">Manganese</keyword>
<dbReference type="InterPro" id="IPR022687">
    <property type="entry name" value="HTH_DTXR"/>
</dbReference>
<dbReference type="SUPFAM" id="SSF47979">
    <property type="entry name" value="Iron-dependent repressor protein, dimerization domain"/>
    <property type="match status" value="1"/>
</dbReference>
<keyword evidence="10" id="KW-0804">Transcription</keyword>
<dbReference type="InterPro" id="IPR036388">
    <property type="entry name" value="WH-like_DNA-bd_sf"/>
</dbReference>
<evidence type="ECO:0000256" key="5">
    <source>
        <dbReference type="ARBA" id="ARBA00022490"/>
    </source>
</evidence>
<dbReference type="InterPro" id="IPR038157">
    <property type="entry name" value="FeoA_core_dom"/>
</dbReference>
<name>A0ABS9BE57_9BACT</name>
<comment type="similarity">
    <text evidence="2">Belongs to the DtxR/MntR family.</text>
</comment>
<sequence>MKYSTSKENYIKAIYHLEQEDPVVSTNALARQLATKPASVTDMLKKLNEQELIHYEPYKGVKLTDSGNKLALQIIRKHRLWEFFLVEKLGFGWEEVHEIAEELEHISSKKLIDRLDEFLGRPKTDPHGDPIPDAAGIVPKIEKRCLLDLPIGVSADLISVSNQSADMLDLLRHHQIEIGTRLKITNRFRFDHSLQITVQGGPPVTISEQLAAHLFVAWAKDETD</sequence>
<comment type="caution">
    <text evidence="15">The sequence shown here is derived from an EMBL/GenBank/DDBJ whole genome shotgun (WGS) entry which is preliminary data.</text>
</comment>
<reference evidence="15 16" key="1">
    <citation type="submission" date="2022-01" db="EMBL/GenBank/DDBJ databases">
        <title>Flavihumibacter sp. nov., isolated from sediment of a river.</title>
        <authorList>
            <person name="Liu H."/>
        </authorList>
    </citation>
    <scope>NUCLEOTIDE SEQUENCE [LARGE SCALE GENOMIC DNA]</scope>
    <source>
        <strain evidence="15 16">RY-1</strain>
    </source>
</reference>
<comment type="subunit">
    <text evidence="3">Homodimer.</text>
</comment>
<keyword evidence="9" id="KW-0010">Activator</keyword>
<dbReference type="InterPro" id="IPR050536">
    <property type="entry name" value="DtxR_MntR_Metal-Reg"/>
</dbReference>
<organism evidence="15 16">
    <name type="scientific">Flavihumibacter fluminis</name>
    <dbReference type="NCBI Taxonomy" id="2909236"/>
    <lineage>
        <taxon>Bacteria</taxon>
        <taxon>Pseudomonadati</taxon>
        <taxon>Bacteroidota</taxon>
        <taxon>Chitinophagia</taxon>
        <taxon>Chitinophagales</taxon>
        <taxon>Chitinophagaceae</taxon>
        <taxon>Flavihumibacter</taxon>
    </lineage>
</organism>
<evidence type="ECO:0000313" key="16">
    <source>
        <dbReference type="Proteomes" id="UP001200145"/>
    </source>
</evidence>
<comment type="function">
    <text evidence="12">In the presence of manganese, represses expression of mntH and mntS. Up-regulates expression of mntP.</text>
</comment>
<dbReference type="SMART" id="SM00529">
    <property type="entry name" value="HTH_DTXR"/>
    <property type="match status" value="1"/>
</dbReference>
<keyword evidence="16" id="KW-1185">Reference proteome</keyword>
<evidence type="ECO:0000256" key="13">
    <source>
        <dbReference type="ARBA" id="ARBA00032593"/>
    </source>
</evidence>
<dbReference type="InterPro" id="IPR022689">
    <property type="entry name" value="Iron_dep_repressor"/>
</dbReference>
<evidence type="ECO:0000256" key="6">
    <source>
        <dbReference type="ARBA" id="ARBA00022491"/>
    </source>
</evidence>
<dbReference type="Gene3D" id="2.30.30.90">
    <property type="match status" value="1"/>
</dbReference>
<evidence type="ECO:0000256" key="7">
    <source>
        <dbReference type="ARBA" id="ARBA00023015"/>
    </source>
</evidence>
<dbReference type="Gene3D" id="1.10.60.10">
    <property type="entry name" value="Iron dependent repressor, metal binding and dimerisation domain"/>
    <property type="match status" value="1"/>
</dbReference>
<dbReference type="Pfam" id="PF02742">
    <property type="entry name" value="Fe_dep_repr_C"/>
    <property type="match status" value="1"/>
</dbReference>
<keyword evidence="7" id="KW-0805">Transcription regulation</keyword>
<keyword evidence="8" id="KW-0238">DNA-binding</keyword>
<dbReference type="Proteomes" id="UP001200145">
    <property type="component" value="Unassembled WGS sequence"/>
</dbReference>
<protein>
    <recommendedName>
        <fullName evidence="4">Transcriptional regulator MntR</fullName>
    </recommendedName>
    <alternativeName>
        <fullName evidence="13">Manganese transport regulator</fullName>
    </alternativeName>
</protein>
<proteinExistence type="inferred from homology"/>
<dbReference type="Pfam" id="PF01325">
    <property type="entry name" value="Fe_dep_repress"/>
    <property type="match status" value="1"/>
</dbReference>
<dbReference type="PROSITE" id="PS50944">
    <property type="entry name" value="HTH_DTXR"/>
    <property type="match status" value="1"/>
</dbReference>
<gene>
    <name evidence="15" type="ORF">L0U88_01955</name>
</gene>
<evidence type="ECO:0000256" key="12">
    <source>
        <dbReference type="ARBA" id="ARBA00025185"/>
    </source>
</evidence>
<evidence type="ECO:0000259" key="14">
    <source>
        <dbReference type="PROSITE" id="PS50944"/>
    </source>
</evidence>
<dbReference type="RefSeq" id="WP_234863921.1">
    <property type="nucleotide sequence ID" value="NZ_JAKEVY010000001.1"/>
</dbReference>
<dbReference type="EMBL" id="JAKEVY010000001">
    <property type="protein sequence ID" value="MCF1713389.1"/>
    <property type="molecule type" value="Genomic_DNA"/>
</dbReference>
<keyword evidence="5" id="KW-0963">Cytoplasm</keyword>
<keyword evidence="6" id="KW-0678">Repressor</keyword>
<evidence type="ECO:0000256" key="3">
    <source>
        <dbReference type="ARBA" id="ARBA00011738"/>
    </source>
</evidence>
<evidence type="ECO:0000256" key="11">
    <source>
        <dbReference type="ARBA" id="ARBA00023211"/>
    </source>
</evidence>
<dbReference type="InterPro" id="IPR001367">
    <property type="entry name" value="Fe_dep_repressor"/>
</dbReference>
<dbReference type="PANTHER" id="PTHR33238:SF11">
    <property type="entry name" value="TRANSCRIPTIONAL REGULATOR MNTR"/>
    <property type="match status" value="1"/>
</dbReference>
<dbReference type="PANTHER" id="PTHR33238">
    <property type="entry name" value="IRON (METAL) DEPENDENT REPRESSOR, DTXR FAMILY"/>
    <property type="match status" value="1"/>
</dbReference>
<feature type="domain" description="HTH dtxR-type" evidence="14">
    <location>
        <begin position="1"/>
        <end position="64"/>
    </location>
</feature>
<evidence type="ECO:0000256" key="2">
    <source>
        <dbReference type="ARBA" id="ARBA00007871"/>
    </source>
</evidence>
<comment type="subcellular location">
    <subcellularLocation>
        <location evidence="1">Cytoplasm</location>
    </subcellularLocation>
</comment>
<evidence type="ECO:0000256" key="10">
    <source>
        <dbReference type="ARBA" id="ARBA00023163"/>
    </source>
</evidence>